<dbReference type="AlphaFoldDB" id="D6TVH1"/>
<accession>D6TVH1</accession>
<dbReference type="RefSeq" id="WP_007917597.1">
    <property type="nucleotide sequence ID" value="NZ_ADVG01000003.1"/>
</dbReference>
<dbReference type="InParanoid" id="D6TVH1"/>
<name>D6TVH1_KTERA</name>
<proteinExistence type="predicted"/>
<evidence type="ECO:0000313" key="1">
    <source>
        <dbReference type="EMBL" id="EFH85374.1"/>
    </source>
</evidence>
<organism evidence="1 2">
    <name type="scientific">Ktedonobacter racemifer DSM 44963</name>
    <dbReference type="NCBI Taxonomy" id="485913"/>
    <lineage>
        <taxon>Bacteria</taxon>
        <taxon>Bacillati</taxon>
        <taxon>Chloroflexota</taxon>
        <taxon>Ktedonobacteria</taxon>
        <taxon>Ktedonobacterales</taxon>
        <taxon>Ktedonobacteraceae</taxon>
        <taxon>Ktedonobacter</taxon>
    </lineage>
</organism>
<gene>
    <name evidence="1" type="ORF">Krac_6585</name>
</gene>
<dbReference type="EMBL" id="ADVG01000003">
    <property type="protein sequence ID" value="EFH85374.1"/>
    <property type="molecule type" value="Genomic_DNA"/>
</dbReference>
<keyword evidence="2" id="KW-1185">Reference proteome</keyword>
<dbReference type="Proteomes" id="UP000004508">
    <property type="component" value="Unassembled WGS sequence"/>
</dbReference>
<reference evidence="1 2" key="1">
    <citation type="journal article" date="2011" name="Stand. Genomic Sci.">
        <title>Non-contiguous finished genome sequence and contextual data of the filamentous soil bacterium Ktedonobacter racemifer type strain (SOSP1-21).</title>
        <authorList>
            <person name="Chang Y.J."/>
            <person name="Land M."/>
            <person name="Hauser L."/>
            <person name="Chertkov O."/>
            <person name="Del Rio T.G."/>
            <person name="Nolan M."/>
            <person name="Copeland A."/>
            <person name="Tice H."/>
            <person name="Cheng J.F."/>
            <person name="Lucas S."/>
            <person name="Han C."/>
            <person name="Goodwin L."/>
            <person name="Pitluck S."/>
            <person name="Ivanova N."/>
            <person name="Ovchinikova G."/>
            <person name="Pati A."/>
            <person name="Chen A."/>
            <person name="Palaniappan K."/>
            <person name="Mavromatis K."/>
            <person name="Liolios K."/>
            <person name="Brettin T."/>
            <person name="Fiebig A."/>
            <person name="Rohde M."/>
            <person name="Abt B."/>
            <person name="Goker M."/>
            <person name="Detter J.C."/>
            <person name="Woyke T."/>
            <person name="Bristow J."/>
            <person name="Eisen J.A."/>
            <person name="Markowitz V."/>
            <person name="Hugenholtz P."/>
            <person name="Kyrpides N.C."/>
            <person name="Klenk H.P."/>
            <person name="Lapidus A."/>
        </authorList>
    </citation>
    <scope>NUCLEOTIDE SEQUENCE [LARGE SCALE GENOMIC DNA]</scope>
    <source>
        <strain evidence="2">DSM 44963</strain>
    </source>
</reference>
<comment type="caution">
    <text evidence="1">The sequence shown here is derived from an EMBL/GenBank/DDBJ whole genome shotgun (WGS) entry which is preliminary data.</text>
</comment>
<protein>
    <submittedName>
        <fullName evidence="1">Uncharacterized protein</fullName>
    </submittedName>
</protein>
<evidence type="ECO:0000313" key="2">
    <source>
        <dbReference type="Proteomes" id="UP000004508"/>
    </source>
</evidence>
<sequence>MHMSDLSDNRRASAFCDASKIYTTLGDMDQAEQYAMQAVDKAVETRQLQVLPRLSKLASAIQATKPGNAQGRAIQEYVHDAQQRFSN</sequence>